<reference evidence="2 3" key="1">
    <citation type="journal article" date="2013" name="Genome Announc.">
        <title>Draft genome sequence of the moderately halophilic gammaproteobacterium Halomonas anticariensis FP35.</title>
        <authorList>
            <person name="Tahrioui A."/>
            <person name="Quesada E."/>
            <person name="Llamas I."/>
        </authorList>
    </citation>
    <scope>NUCLEOTIDE SEQUENCE [LARGE SCALE GENOMIC DNA]</scope>
    <source>
        <strain evidence="3">DSM 16096 / CECT 5854 / LMG 22089 / FP35</strain>
    </source>
</reference>
<gene>
    <name evidence="2" type="ORF">L861_14045</name>
</gene>
<proteinExistence type="predicted"/>
<name>S2L6T7_LITA3</name>
<dbReference type="STRING" id="1121939.L861_14045"/>
<comment type="caution">
    <text evidence="2">The sequence shown here is derived from an EMBL/GenBank/DDBJ whole genome shotgun (WGS) entry which is preliminary data.</text>
</comment>
<dbReference type="EMBL" id="ASTJ01000041">
    <property type="protein sequence ID" value="EPC00391.1"/>
    <property type="molecule type" value="Genomic_DNA"/>
</dbReference>
<protein>
    <submittedName>
        <fullName evidence="2">Uncharacterized protein</fullName>
    </submittedName>
</protein>
<evidence type="ECO:0000313" key="2">
    <source>
        <dbReference type="EMBL" id="EPC00391.1"/>
    </source>
</evidence>
<evidence type="ECO:0000256" key="1">
    <source>
        <dbReference type="SAM" id="MobiDB-lite"/>
    </source>
</evidence>
<dbReference type="Proteomes" id="UP000014463">
    <property type="component" value="Unassembled WGS sequence"/>
</dbReference>
<accession>S2L6T7</accession>
<dbReference type="AlphaFoldDB" id="S2L6T7"/>
<evidence type="ECO:0000313" key="3">
    <source>
        <dbReference type="Proteomes" id="UP000014463"/>
    </source>
</evidence>
<sequence length="65" mass="7319">MGRMMPTYELAATITPRPDTTKSRTSKDRLRGSVVELTDQSEPVGEDDWETLAWSSWIRTPCFGG</sequence>
<feature type="compositionally biased region" description="Basic and acidic residues" evidence="1">
    <location>
        <begin position="19"/>
        <end position="31"/>
    </location>
</feature>
<organism evidence="2 3">
    <name type="scientific">Litchfieldella anticariensis (strain DSM 16096 / CECT 5854 / CIP 108499 / LMG 22089 / FP35)</name>
    <name type="common">Halomonas anticariensis</name>
    <dbReference type="NCBI Taxonomy" id="1121939"/>
    <lineage>
        <taxon>Bacteria</taxon>
        <taxon>Pseudomonadati</taxon>
        <taxon>Pseudomonadota</taxon>
        <taxon>Gammaproteobacteria</taxon>
        <taxon>Oceanospirillales</taxon>
        <taxon>Halomonadaceae</taxon>
        <taxon>Litchfieldella</taxon>
    </lineage>
</organism>
<feature type="region of interest" description="Disordered" evidence="1">
    <location>
        <begin position="15"/>
        <end position="45"/>
    </location>
</feature>
<keyword evidence="3" id="KW-1185">Reference proteome</keyword>